<accession>A0AAU7KL52</accession>
<dbReference type="SUPFAM" id="SSF52402">
    <property type="entry name" value="Adenine nucleotide alpha hydrolases-like"/>
    <property type="match status" value="1"/>
</dbReference>
<dbReference type="PANTHER" id="PTHR46268:SF27">
    <property type="entry name" value="UNIVERSAL STRESS PROTEIN RV2623"/>
    <property type="match status" value="1"/>
</dbReference>
<dbReference type="RefSeq" id="WP_045991929.1">
    <property type="nucleotide sequence ID" value="NZ_CP098827.1"/>
</dbReference>
<comment type="similarity">
    <text evidence="1">Belongs to the universal stress protein A family.</text>
</comment>
<evidence type="ECO:0000256" key="2">
    <source>
        <dbReference type="ARBA" id="ARBA00022741"/>
    </source>
</evidence>
<dbReference type="GO" id="GO:0005524">
    <property type="term" value="F:ATP binding"/>
    <property type="evidence" value="ECO:0007669"/>
    <property type="project" value="UniProtKB-KW"/>
</dbReference>
<dbReference type="Gene3D" id="3.40.50.620">
    <property type="entry name" value="HUPs"/>
    <property type="match status" value="1"/>
</dbReference>
<dbReference type="PRINTS" id="PR01438">
    <property type="entry name" value="UNVRSLSTRESS"/>
</dbReference>
<reference evidence="5" key="1">
    <citation type="submission" date="2022-06" db="EMBL/GenBank/DDBJ databases">
        <title>A novel DMS-producing enzyme.</title>
        <authorList>
            <person name="Zhang Y."/>
        </authorList>
    </citation>
    <scope>NUCLEOTIDE SEQUENCE</scope>
    <source>
        <strain evidence="5">RT37</strain>
    </source>
</reference>
<feature type="domain" description="UspA" evidence="4">
    <location>
        <begin position="6"/>
        <end position="157"/>
    </location>
</feature>
<dbReference type="CDD" id="cd00293">
    <property type="entry name" value="USP-like"/>
    <property type="match status" value="1"/>
</dbReference>
<organism evidence="5">
    <name type="scientific">Halomonas sp. RT37</name>
    <dbReference type="NCBI Taxonomy" id="2950872"/>
    <lineage>
        <taxon>Bacteria</taxon>
        <taxon>Pseudomonadati</taxon>
        <taxon>Pseudomonadota</taxon>
        <taxon>Gammaproteobacteria</taxon>
        <taxon>Oceanospirillales</taxon>
        <taxon>Halomonadaceae</taxon>
        <taxon>Halomonas</taxon>
    </lineage>
</organism>
<name>A0AAU7KL52_9GAMM</name>
<evidence type="ECO:0000313" key="5">
    <source>
        <dbReference type="EMBL" id="XBO72225.1"/>
    </source>
</evidence>
<evidence type="ECO:0000256" key="3">
    <source>
        <dbReference type="ARBA" id="ARBA00022840"/>
    </source>
</evidence>
<dbReference type="InterPro" id="IPR006015">
    <property type="entry name" value="Universal_stress_UspA"/>
</dbReference>
<gene>
    <name evidence="5" type="ORF">NFG58_05810</name>
</gene>
<proteinExistence type="inferred from homology"/>
<dbReference type="Pfam" id="PF00582">
    <property type="entry name" value="Usp"/>
    <property type="match status" value="1"/>
</dbReference>
<dbReference type="InterPro" id="IPR014729">
    <property type="entry name" value="Rossmann-like_a/b/a_fold"/>
</dbReference>
<keyword evidence="2" id="KW-0547">Nucleotide-binding</keyword>
<sequence>MSFQISRLLYATDLSAHSPDVFRKAIGIAERFGAAVHLLHVIEDPALLKDSLASRYTAVSPLDNYRERATRQAIDEIKRRLEDFGHSTLASEDSYHASLKEIHVRIGKPSRIILQEADRIDADCIVMGTQRQSGLGHMVLGSVARKISRRTRRPLFLFPV</sequence>
<dbReference type="AlphaFoldDB" id="A0AAU7KL52"/>
<dbReference type="InterPro" id="IPR006016">
    <property type="entry name" value="UspA"/>
</dbReference>
<dbReference type="EMBL" id="CP098827">
    <property type="protein sequence ID" value="XBO72225.1"/>
    <property type="molecule type" value="Genomic_DNA"/>
</dbReference>
<dbReference type="PANTHER" id="PTHR46268">
    <property type="entry name" value="STRESS RESPONSE PROTEIN NHAX"/>
    <property type="match status" value="1"/>
</dbReference>
<evidence type="ECO:0000259" key="4">
    <source>
        <dbReference type="Pfam" id="PF00582"/>
    </source>
</evidence>
<protein>
    <submittedName>
        <fullName evidence="5">Universal stress protein</fullName>
    </submittedName>
</protein>
<keyword evidence="3" id="KW-0067">ATP-binding</keyword>
<evidence type="ECO:0000256" key="1">
    <source>
        <dbReference type="ARBA" id="ARBA00008791"/>
    </source>
</evidence>